<evidence type="ECO:0000313" key="2">
    <source>
        <dbReference type="Proteomes" id="UP000267606"/>
    </source>
</evidence>
<reference evidence="1 2" key="2">
    <citation type="submission" date="2018-11" db="EMBL/GenBank/DDBJ databases">
        <authorList>
            <consortium name="Pathogen Informatics"/>
        </authorList>
    </citation>
    <scope>NUCLEOTIDE SEQUENCE [LARGE SCALE GENOMIC DNA]</scope>
</reference>
<dbReference type="Proteomes" id="UP000267606">
    <property type="component" value="Unassembled WGS sequence"/>
</dbReference>
<dbReference type="WBParaSite" id="OFLC_0001443401-mRNA-1">
    <property type="protein sequence ID" value="OFLC_0001443401-mRNA-1"/>
    <property type="gene ID" value="OFLC_0001443401"/>
</dbReference>
<protein>
    <submittedName>
        <fullName evidence="3">PB1 domain-containing protein</fullName>
    </submittedName>
</protein>
<keyword evidence="2" id="KW-1185">Reference proteome</keyword>
<evidence type="ECO:0000313" key="1">
    <source>
        <dbReference type="EMBL" id="VDP16998.1"/>
    </source>
</evidence>
<reference evidence="3" key="1">
    <citation type="submission" date="2016-06" db="UniProtKB">
        <authorList>
            <consortium name="WormBaseParasite"/>
        </authorList>
    </citation>
    <scope>IDENTIFICATION</scope>
</reference>
<dbReference type="EMBL" id="UZAJ01040845">
    <property type="protein sequence ID" value="VDP16998.1"/>
    <property type="molecule type" value="Genomic_DNA"/>
</dbReference>
<name>A0A183I3W4_9BILA</name>
<dbReference type="AlphaFoldDB" id="A0A183I3W4"/>
<gene>
    <name evidence="1" type="ORF">OFLC_LOCUS14426</name>
</gene>
<evidence type="ECO:0000313" key="3">
    <source>
        <dbReference type="WBParaSite" id="OFLC_0001443401-mRNA-1"/>
    </source>
</evidence>
<sequence>MKHNCGELKVKWNHHGRKYKFILTQQELAQDDAFEILLRKIRRQLPDFNDVLASYDKHGSENIVATDNEFRQLILLGKGRLKMYTVRRCMYGYPFKSHSIPLDVARLKPLPLRSTSCLRGPPPSYRESQKDAVLQIQNSYHTLPHWGVTTLPLVSINFFFQD</sequence>
<accession>A0A183I3W4</accession>
<proteinExistence type="predicted"/>
<organism evidence="3">
    <name type="scientific">Onchocerca flexuosa</name>
    <dbReference type="NCBI Taxonomy" id="387005"/>
    <lineage>
        <taxon>Eukaryota</taxon>
        <taxon>Metazoa</taxon>
        <taxon>Ecdysozoa</taxon>
        <taxon>Nematoda</taxon>
        <taxon>Chromadorea</taxon>
        <taxon>Rhabditida</taxon>
        <taxon>Spirurina</taxon>
        <taxon>Spiruromorpha</taxon>
        <taxon>Filarioidea</taxon>
        <taxon>Onchocercidae</taxon>
        <taxon>Onchocerca</taxon>
    </lineage>
</organism>